<dbReference type="Proteomes" id="UP000007069">
    <property type="component" value="Chromosome"/>
</dbReference>
<dbReference type="HOGENOM" id="CLU_2072209_0_0_6"/>
<evidence type="ECO:0000313" key="2">
    <source>
        <dbReference type="EMBL" id="CAJ25924.1"/>
    </source>
</evidence>
<protein>
    <submittedName>
        <fullName evidence="2">Uncharacterized protein</fullName>
    </submittedName>
</protein>
<name>Q3BMT9_XANE5</name>
<dbReference type="KEGG" id="xcv:XCV4193"/>
<proteinExistence type="predicted"/>
<accession>Q3BMT9</accession>
<dbReference type="AlphaFoldDB" id="Q3BMT9"/>
<organism evidence="3">
    <name type="scientific">Xanthomonas euvesicatoria pv. vesicatoria (strain 85-10)</name>
    <name type="common">Xanthomonas campestris pv. vesicatoria</name>
    <dbReference type="NCBI Taxonomy" id="316273"/>
    <lineage>
        <taxon>Bacteria</taxon>
        <taxon>Pseudomonadati</taxon>
        <taxon>Pseudomonadota</taxon>
        <taxon>Gammaproteobacteria</taxon>
        <taxon>Lysobacterales</taxon>
        <taxon>Lysobacteraceae</taxon>
        <taxon>Xanthomonas</taxon>
    </lineage>
</organism>
<feature type="region of interest" description="Disordered" evidence="1">
    <location>
        <begin position="1"/>
        <end position="25"/>
    </location>
</feature>
<evidence type="ECO:0000313" key="3">
    <source>
        <dbReference type="Proteomes" id="UP000007069"/>
    </source>
</evidence>
<dbReference type="EMBL" id="AM039952">
    <property type="protein sequence ID" value="CAJ25924.1"/>
    <property type="molecule type" value="Genomic_DNA"/>
</dbReference>
<gene>
    <name evidence="2" type="ordered locus">XCV4193</name>
</gene>
<sequence>METDGRKSALAWPPPAPLASQGFSSATREVDRRRGVACGWPGQLVCDARLVRHGTSSSLHAASLHQCVVALGSAIRRPAAGVQGSRAASLPSAFHARFSLRSFARVPVERVALPVPWR</sequence>
<reference evidence="2 3" key="1">
    <citation type="journal article" date="2005" name="J. Bacteriol.">
        <title>Insights into genome plasticity and pathogenicity of the plant pathogenic Bacterium Xanthomonas campestris pv. vesicatoria revealed by the complete genome sequence.</title>
        <authorList>
            <person name="Thieme F."/>
            <person name="Koebnik R."/>
            <person name="Bekel T."/>
            <person name="Berger C."/>
            <person name="Boch J."/>
            <person name="Buettner D."/>
            <person name="Caldana C."/>
            <person name="Gaigalat L."/>
            <person name="Goesmann A."/>
            <person name="Kay S."/>
            <person name="Kirchner O."/>
            <person name="Lanz C."/>
            <person name="Linke B."/>
            <person name="McHardy A.C."/>
            <person name="Meyer F."/>
            <person name="Mittenhuber G."/>
            <person name="Nies D.H."/>
            <person name="Niesbach-Kloesgen U."/>
            <person name="Patschkowski T."/>
            <person name="Rueckert C."/>
            <person name="Rupp O."/>
            <person name="Schneicker S."/>
            <person name="Schuster S.C."/>
            <person name="Vorhoelter F.J."/>
            <person name="Weber E."/>
            <person name="Puehler A."/>
            <person name="Bonas U."/>
            <person name="Bartels D."/>
            <person name="Kaiser O."/>
        </authorList>
    </citation>
    <scope>NUCLEOTIDE SEQUENCE [LARGE SCALE GENOMIC DNA]</scope>
    <source>
        <strain evidence="2 3">85-10</strain>
    </source>
</reference>
<evidence type="ECO:0000256" key="1">
    <source>
        <dbReference type="SAM" id="MobiDB-lite"/>
    </source>
</evidence>